<evidence type="ECO:0000313" key="7">
    <source>
        <dbReference type="EMBL" id="KKR95026.1"/>
    </source>
</evidence>
<evidence type="ECO:0000256" key="1">
    <source>
        <dbReference type="ARBA" id="ARBA00010396"/>
    </source>
</evidence>
<evidence type="ECO:0000256" key="3">
    <source>
        <dbReference type="ARBA" id="ARBA00022603"/>
    </source>
</evidence>
<dbReference type="PANTHER" id="PTHR11265:SF0">
    <property type="entry name" value="12S RRNA N4-METHYLCYTIDINE METHYLTRANSFERASE"/>
    <property type="match status" value="1"/>
</dbReference>
<comment type="subcellular location">
    <subcellularLocation>
        <location evidence="6">Cytoplasm</location>
    </subcellularLocation>
</comment>
<sequence length="279" mass="31607">MNDHTPVLLQEVIEALNVQPGKKYIDATVGMGGHAREIVKKGGIVLGIDRDQESLDQLRVNESQFHLAHGSFRDIKEIAYSQNFVPVDGILFDLGFSSWQLDKAGRGFSFMKDEPLDLRFDRNTIQITASEILNTYSREELTALFARYGELEEAGKISELVVRNRPIKKTSQLNAVIAKDLTEHMVYRLLARIYQALRIAVNEELRHIEIGLLESIDLLCPGGRLCVISFHSLEDRIVKLAFNDSRLRGITKKPITASKEEIHQNSRARSTKLRIAEKI</sequence>
<dbReference type="GO" id="GO:0005737">
    <property type="term" value="C:cytoplasm"/>
    <property type="evidence" value="ECO:0007669"/>
    <property type="project" value="UniProtKB-SubCell"/>
</dbReference>
<dbReference type="Pfam" id="PF01795">
    <property type="entry name" value="Methyltransf_5"/>
    <property type="match status" value="1"/>
</dbReference>
<dbReference type="InterPro" id="IPR029063">
    <property type="entry name" value="SAM-dependent_MTases_sf"/>
</dbReference>
<dbReference type="AlphaFoldDB" id="A0A0G0V5N2"/>
<evidence type="ECO:0000256" key="6">
    <source>
        <dbReference type="HAMAP-Rule" id="MF_01007"/>
    </source>
</evidence>
<comment type="similarity">
    <text evidence="1 6">Belongs to the methyltransferase superfamily. RsmH family.</text>
</comment>
<keyword evidence="3 6" id="KW-0489">Methyltransferase</keyword>
<evidence type="ECO:0000313" key="8">
    <source>
        <dbReference type="Proteomes" id="UP000034961"/>
    </source>
</evidence>
<dbReference type="GO" id="GO:0071424">
    <property type="term" value="F:rRNA (cytosine-N4-)-methyltransferase activity"/>
    <property type="evidence" value="ECO:0007669"/>
    <property type="project" value="UniProtKB-UniRule"/>
</dbReference>
<dbReference type="EMBL" id="LCAN01000001">
    <property type="protein sequence ID" value="KKR95026.1"/>
    <property type="molecule type" value="Genomic_DNA"/>
</dbReference>
<name>A0A0G0V5N2_9BACT</name>
<comment type="caution">
    <text evidence="7">The sequence shown here is derived from an EMBL/GenBank/DDBJ whole genome shotgun (WGS) entry which is preliminary data.</text>
</comment>
<dbReference type="EC" id="2.1.1.199" evidence="6"/>
<feature type="binding site" evidence="6">
    <location>
        <position position="49"/>
    </location>
    <ligand>
        <name>S-adenosyl-L-methionine</name>
        <dbReference type="ChEBI" id="CHEBI:59789"/>
    </ligand>
</feature>
<feature type="binding site" evidence="6">
    <location>
        <position position="72"/>
    </location>
    <ligand>
        <name>S-adenosyl-L-methionine</name>
        <dbReference type="ChEBI" id="CHEBI:59789"/>
    </ligand>
</feature>
<feature type="binding site" evidence="6">
    <location>
        <begin position="32"/>
        <end position="34"/>
    </location>
    <ligand>
        <name>S-adenosyl-L-methionine</name>
        <dbReference type="ChEBI" id="CHEBI:59789"/>
    </ligand>
</feature>
<keyword evidence="2 6" id="KW-0698">rRNA processing</keyword>
<evidence type="ECO:0000256" key="5">
    <source>
        <dbReference type="ARBA" id="ARBA00022691"/>
    </source>
</evidence>
<keyword evidence="4 6" id="KW-0808">Transferase</keyword>
<dbReference type="NCBIfam" id="TIGR00006">
    <property type="entry name" value="16S rRNA (cytosine(1402)-N(4))-methyltransferase RsmH"/>
    <property type="match status" value="1"/>
</dbReference>
<gene>
    <name evidence="6" type="primary">rsmH</name>
    <name evidence="7" type="ORF">UU41_C0001G0016</name>
</gene>
<dbReference type="Proteomes" id="UP000034961">
    <property type="component" value="Unassembled WGS sequence"/>
</dbReference>
<comment type="function">
    <text evidence="6">Specifically methylates the N4 position of cytidine in position 1402 (C1402) of 16S rRNA.</text>
</comment>
<dbReference type="PIRSF" id="PIRSF004486">
    <property type="entry name" value="MraW"/>
    <property type="match status" value="1"/>
</dbReference>
<organism evidence="7 8">
    <name type="scientific">Candidatus Roizmanbacteria bacterium GW2011_GWA1_41_13</name>
    <dbReference type="NCBI Taxonomy" id="1618474"/>
    <lineage>
        <taxon>Bacteria</taxon>
        <taxon>Candidatus Roizmaniibacteriota</taxon>
    </lineage>
</organism>
<dbReference type="SUPFAM" id="SSF81799">
    <property type="entry name" value="Putative methyltransferase TM0872, insert domain"/>
    <property type="match status" value="1"/>
</dbReference>
<dbReference type="InterPro" id="IPR023397">
    <property type="entry name" value="SAM-dep_MeTrfase_MraW_recog"/>
</dbReference>
<dbReference type="Gene3D" id="3.40.50.150">
    <property type="entry name" value="Vaccinia Virus protein VP39"/>
    <property type="match status" value="1"/>
</dbReference>
<dbReference type="HAMAP" id="MF_01007">
    <property type="entry name" value="16SrRNA_methyltr_H"/>
    <property type="match status" value="1"/>
</dbReference>
<protein>
    <recommendedName>
        <fullName evidence="6">Ribosomal RNA small subunit methyltransferase H</fullName>
        <ecNumber evidence="6">2.1.1.199</ecNumber>
    </recommendedName>
    <alternativeName>
        <fullName evidence="6">16S rRNA m(4)C1402 methyltransferase</fullName>
    </alternativeName>
    <alternativeName>
        <fullName evidence="6">rRNA (cytosine-N(4)-)-methyltransferase RsmH</fullName>
    </alternativeName>
</protein>
<dbReference type="Gene3D" id="1.10.150.170">
    <property type="entry name" value="Putative methyltransferase TM0872, insert domain"/>
    <property type="match status" value="1"/>
</dbReference>
<dbReference type="InterPro" id="IPR002903">
    <property type="entry name" value="RsmH"/>
</dbReference>
<keyword evidence="5 6" id="KW-0949">S-adenosyl-L-methionine</keyword>
<keyword evidence="6" id="KW-0963">Cytoplasm</keyword>
<feature type="binding site" evidence="6">
    <location>
        <position position="100"/>
    </location>
    <ligand>
        <name>S-adenosyl-L-methionine</name>
        <dbReference type="ChEBI" id="CHEBI:59789"/>
    </ligand>
</feature>
<dbReference type="SUPFAM" id="SSF53335">
    <property type="entry name" value="S-adenosyl-L-methionine-dependent methyltransferases"/>
    <property type="match status" value="1"/>
</dbReference>
<feature type="binding site" evidence="6">
    <location>
        <position position="93"/>
    </location>
    <ligand>
        <name>S-adenosyl-L-methionine</name>
        <dbReference type="ChEBI" id="CHEBI:59789"/>
    </ligand>
</feature>
<proteinExistence type="inferred from homology"/>
<comment type="catalytic activity">
    <reaction evidence="6">
        <text>cytidine(1402) in 16S rRNA + S-adenosyl-L-methionine = N(4)-methylcytidine(1402) in 16S rRNA + S-adenosyl-L-homocysteine + H(+)</text>
        <dbReference type="Rhea" id="RHEA:42928"/>
        <dbReference type="Rhea" id="RHEA-COMP:10286"/>
        <dbReference type="Rhea" id="RHEA-COMP:10287"/>
        <dbReference type="ChEBI" id="CHEBI:15378"/>
        <dbReference type="ChEBI" id="CHEBI:57856"/>
        <dbReference type="ChEBI" id="CHEBI:59789"/>
        <dbReference type="ChEBI" id="CHEBI:74506"/>
        <dbReference type="ChEBI" id="CHEBI:82748"/>
        <dbReference type="EC" id="2.1.1.199"/>
    </reaction>
</comment>
<dbReference type="PATRIC" id="fig|1618474.3.peg.17"/>
<evidence type="ECO:0000256" key="4">
    <source>
        <dbReference type="ARBA" id="ARBA00022679"/>
    </source>
</evidence>
<evidence type="ECO:0000256" key="2">
    <source>
        <dbReference type="ARBA" id="ARBA00022552"/>
    </source>
</evidence>
<dbReference type="GO" id="GO:0070475">
    <property type="term" value="P:rRNA base methylation"/>
    <property type="evidence" value="ECO:0007669"/>
    <property type="project" value="UniProtKB-UniRule"/>
</dbReference>
<reference evidence="7 8" key="1">
    <citation type="journal article" date="2015" name="Nature">
        <title>rRNA introns, odd ribosomes, and small enigmatic genomes across a large radiation of phyla.</title>
        <authorList>
            <person name="Brown C.T."/>
            <person name="Hug L.A."/>
            <person name="Thomas B.C."/>
            <person name="Sharon I."/>
            <person name="Castelle C.J."/>
            <person name="Singh A."/>
            <person name="Wilkins M.J."/>
            <person name="Williams K.H."/>
            <person name="Banfield J.F."/>
        </authorList>
    </citation>
    <scope>NUCLEOTIDE SEQUENCE [LARGE SCALE GENOMIC DNA]</scope>
</reference>
<dbReference type="PANTHER" id="PTHR11265">
    <property type="entry name" value="S-ADENOSYL-METHYLTRANSFERASE MRAW"/>
    <property type="match status" value="1"/>
</dbReference>
<accession>A0A0G0V5N2</accession>